<dbReference type="KEGG" id="ela:UCREL1_4669"/>
<dbReference type="Gene3D" id="3.40.50.720">
    <property type="entry name" value="NAD(P)-binding Rossmann-like Domain"/>
    <property type="match status" value="2"/>
</dbReference>
<name>M7SUY5_EUTLA</name>
<dbReference type="STRING" id="1287681.M7SUY5"/>
<evidence type="ECO:0000313" key="2">
    <source>
        <dbReference type="EMBL" id="EMR68333.1"/>
    </source>
</evidence>
<dbReference type="GO" id="GO:0004029">
    <property type="term" value="F:aldehyde dehydrogenase (NAD+) activity"/>
    <property type="evidence" value="ECO:0007669"/>
    <property type="project" value="TreeGrafter"/>
</dbReference>
<dbReference type="InterPro" id="IPR016040">
    <property type="entry name" value="NAD(P)-bd_dom"/>
</dbReference>
<dbReference type="EMBL" id="KB706258">
    <property type="protein sequence ID" value="EMR68333.1"/>
    <property type="molecule type" value="Genomic_DNA"/>
</dbReference>
<dbReference type="InterPro" id="IPR051783">
    <property type="entry name" value="NAD(P)-dependent_oxidoreduct"/>
</dbReference>
<protein>
    <submittedName>
        <fullName evidence="2">Putative nucleoside-diphosphate-sugar epimerase protein</fullName>
    </submittedName>
</protein>
<evidence type="ECO:0000313" key="3">
    <source>
        <dbReference type="Proteomes" id="UP000012174"/>
    </source>
</evidence>
<sequence>MQLFHQAARFSILALEQTLQFGKSTIGYTSRLGTTIPVRQQTTLINHYNMAPKIFLTGATGYVGGDALYGLYKAHPEYEYSLLVRNEARGKQVAAEYPNARLVYGDLTDEDVLAKEAAAADIVIHTANSADDMPSARAIAKGLAAGHTPEKPGYWLHICGTGMLMHYDRTHGRFGLAPAEGEIYDDIRDIERVLTYPDAAMHRNVDKVVLGTNEAAKGAVRTLIVSPPCIYGPGRGPGNKRSIQVNRLAAYAVLQGAAPIHAPGLTEWDHAHVRDVTAFWVLAVEAALDPEKNANDEIYGKHGYFFIESGQTHRWSDVSRWIAESAARQGFIPQARTVETDLKFFGMNARSVGSRARKYLGWKPTAPGLKEEIDGIVAGEVEALKGQGRGR</sequence>
<dbReference type="SUPFAM" id="SSF51735">
    <property type="entry name" value="NAD(P)-binding Rossmann-fold domains"/>
    <property type="match status" value="1"/>
</dbReference>
<gene>
    <name evidence="2" type="ORF">UCREL1_4669</name>
</gene>
<dbReference type="HOGENOM" id="CLU_007383_12_2_1"/>
<dbReference type="eggNOG" id="KOG1502">
    <property type="taxonomic scope" value="Eukaryota"/>
</dbReference>
<dbReference type="PANTHER" id="PTHR48079">
    <property type="entry name" value="PROTEIN YEEZ"/>
    <property type="match status" value="1"/>
</dbReference>
<proteinExistence type="predicted"/>
<keyword evidence="3" id="KW-1185">Reference proteome</keyword>
<dbReference type="Pfam" id="PF13460">
    <property type="entry name" value="NAD_binding_10"/>
    <property type="match status" value="1"/>
</dbReference>
<dbReference type="AlphaFoldDB" id="M7SUY5"/>
<dbReference type="PANTHER" id="PTHR48079:SF6">
    <property type="entry name" value="NAD(P)-BINDING DOMAIN-CONTAINING PROTEIN-RELATED"/>
    <property type="match status" value="1"/>
</dbReference>
<evidence type="ECO:0000259" key="1">
    <source>
        <dbReference type="Pfam" id="PF13460"/>
    </source>
</evidence>
<organism evidence="2 3">
    <name type="scientific">Eutypa lata (strain UCR-EL1)</name>
    <name type="common">Grapevine dieback disease fungus</name>
    <name type="synonym">Eutypa armeniacae</name>
    <dbReference type="NCBI Taxonomy" id="1287681"/>
    <lineage>
        <taxon>Eukaryota</taxon>
        <taxon>Fungi</taxon>
        <taxon>Dikarya</taxon>
        <taxon>Ascomycota</taxon>
        <taxon>Pezizomycotina</taxon>
        <taxon>Sordariomycetes</taxon>
        <taxon>Xylariomycetidae</taxon>
        <taxon>Xylariales</taxon>
        <taxon>Diatrypaceae</taxon>
        <taxon>Eutypa</taxon>
    </lineage>
</organism>
<dbReference type="InterPro" id="IPR036291">
    <property type="entry name" value="NAD(P)-bd_dom_sf"/>
</dbReference>
<dbReference type="GO" id="GO:0005737">
    <property type="term" value="C:cytoplasm"/>
    <property type="evidence" value="ECO:0007669"/>
    <property type="project" value="TreeGrafter"/>
</dbReference>
<dbReference type="OrthoDB" id="2130169at2759"/>
<feature type="domain" description="NAD(P)-binding" evidence="1">
    <location>
        <begin position="58"/>
        <end position="142"/>
    </location>
</feature>
<reference evidence="3" key="1">
    <citation type="journal article" date="2013" name="Genome Announc.">
        <title>Draft genome sequence of the grapevine dieback fungus Eutypa lata UCR-EL1.</title>
        <authorList>
            <person name="Blanco-Ulate B."/>
            <person name="Rolshausen P.E."/>
            <person name="Cantu D."/>
        </authorList>
    </citation>
    <scope>NUCLEOTIDE SEQUENCE [LARGE SCALE GENOMIC DNA]</scope>
    <source>
        <strain evidence="3">UCR-EL1</strain>
    </source>
</reference>
<dbReference type="OMA" id="AGILTWY"/>
<dbReference type="Proteomes" id="UP000012174">
    <property type="component" value="Unassembled WGS sequence"/>
</dbReference>
<accession>M7SUY5</accession>